<sequence length="59" mass="6472">MVSLQQPTLAVTENLRWTRSGVVYAEWLLAPPNGYEDRAEKPGSPMNTVTSSPTLAPRS</sequence>
<evidence type="ECO:0000313" key="2">
    <source>
        <dbReference type="EMBL" id="EUA65442.1"/>
    </source>
</evidence>
<feature type="compositionally biased region" description="Polar residues" evidence="1">
    <location>
        <begin position="45"/>
        <end position="59"/>
    </location>
</feature>
<gene>
    <name evidence="2" type="ORF">I553_10739</name>
</gene>
<proteinExistence type="predicted"/>
<accession>X8D9Z0</accession>
<dbReference type="EMBL" id="JAOB01000027">
    <property type="protein sequence ID" value="EUA65442.1"/>
    <property type="molecule type" value="Genomic_DNA"/>
</dbReference>
<evidence type="ECO:0000256" key="1">
    <source>
        <dbReference type="SAM" id="MobiDB-lite"/>
    </source>
</evidence>
<comment type="caution">
    <text evidence="2">The sequence shown here is derived from an EMBL/GenBank/DDBJ whole genome shotgun (WGS) entry which is preliminary data.</text>
</comment>
<reference evidence="2" key="1">
    <citation type="submission" date="2014-01" db="EMBL/GenBank/DDBJ databases">
        <authorList>
            <person name="Brown-Elliot B."/>
            <person name="Wallace R."/>
            <person name="Lenaerts A."/>
            <person name="Ordway D."/>
            <person name="DeGroote M.A."/>
            <person name="Parker T."/>
            <person name="Sizemore C."/>
            <person name="Tallon L.J."/>
            <person name="Sadzewicz L.K."/>
            <person name="Sengamalay N."/>
            <person name="Fraser C.M."/>
            <person name="Hine E."/>
            <person name="Shefchek K.A."/>
            <person name="Das S.P."/>
            <person name="Tettelin H."/>
        </authorList>
    </citation>
    <scope>NUCLEOTIDE SEQUENCE [LARGE SCALE GENOMIC DNA]</scope>
    <source>
        <strain evidence="2">4042</strain>
    </source>
</reference>
<organism evidence="2">
    <name type="scientific">Mycobacterium xenopi 4042</name>
    <dbReference type="NCBI Taxonomy" id="1299334"/>
    <lineage>
        <taxon>Bacteria</taxon>
        <taxon>Bacillati</taxon>
        <taxon>Actinomycetota</taxon>
        <taxon>Actinomycetes</taxon>
        <taxon>Mycobacteriales</taxon>
        <taxon>Mycobacteriaceae</taxon>
        <taxon>Mycobacterium</taxon>
    </lineage>
</organism>
<feature type="region of interest" description="Disordered" evidence="1">
    <location>
        <begin position="34"/>
        <end position="59"/>
    </location>
</feature>
<name>X8D9Z0_MYCXE</name>
<dbReference type="PATRIC" id="fig|1299334.3.peg.2425"/>
<protein>
    <submittedName>
        <fullName evidence="2">Uncharacterized protein</fullName>
    </submittedName>
</protein>
<dbReference type="AlphaFoldDB" id="X8D9Z0"/>